<dbReference type="PROSITE" id="PS01187">
    <property type="entry name" value="EGF_CA"/>
    <property type="match status" value="1"/>
</dbReference>
<reference evidence="6" key="1">
    <citation type="submission" date="2022-03" db="EMBL/GenBank/DDBJ databases">
        <title>A functionally conserved STORR gene fusion in Papaver species that diverged 16.8 million years ago.</title>
        <authorList>
            <person name="Catania T."/>
        </authorList>
    </citation>
    <scope>NUCLEOTIDE SEQUENCE</scope>
    <source>
        <strain evidence="6">S-191538</strain>
    </source>
</reference>
<evidence type="ECO:0000256" key="1">
    <source>
        <dbReference type="ARBA" id="ARBA00022536"/>
    </source>
</evidence>
<dbReference type="Gene3D" id="2.10.25.10">
    <property type="entry name" value="Laminin"/>
    <property type="match status" value="1"/>
</dbReference>
<evidence type="ECO:0000256" key="4">
    <source>
        <dbReference type="ARBA" id="ARBA00023157"/>
    </source>
</evidence>
<proteinExistence type="predicted"/>
<gene>
    <name evidence="6" type="ORF">MKW94_011469</name>
</gene>
<dbReference type="InterPro" id="IPR000152">
    <property type="entry name" value="EGF-type_Asp/Asn_hydroxyl_site"/>
</dbReference>
<evidence type="ECO:0000256" key="3">
    <source>
        <dbReference type="ARBA" id="ARBA00022737"/>
    </source>
</evidence>
<dbReference type="Pfam" id="PF07645">
    <property type="entry name" value="EGF_CA"/>
    <property type="match status" value="1"/>
</dbReference>
<name>A0AA41SIQ2_PAPNU</name>
<keyword evidence="1" id="KW-0245">EGF-like domain</keyword>
<evidence type="ECO:0000259" key="5">
    <source>
        <dbReference type="SMART" id="SM00179"/>
    </source>
</evidence>
<accession>A0AA41SIQ2</accession>
<feature type="non-terminal residue" evidence="6">
    <location>
        <position position="1"/>
    </location>
</feature>
<comment type="caution">
    <text evidence="6">The sequence shown here is derived from an EMBL/GenBank/DDBJ whole genome shotgun (WGS) entry which is preliminary data.</text>
</comment>
<dbReference type="PROSITE" id="PS00010">
    <property type="entry name" value="ASX_HYDROXYL"/>
    <property type="match status" value="1"/>
</dbReference>
<keyword evidence="7" id="KW-1185">Reference proteome</keyword>
<organism evidence="6 7">
    <name type="scientific">Papaver nudicaule</name>
    <name type="common">Iceland poppy</name>
    <dbReference type="NCBI Taxonomy" id="74823"/>
    <lineage>
        <taxon>Eukaryota</taxon>
        <taxon>Viridiplantae</taxon>
        <taxon>Streptophyta</taxon>
        <taxon>Embryophyta</taxon>
        <taxon>Tracheophyta</taxon>
        <taxon>Spermatophyta</taxon>
        <taxon>Magnoliopsida</taxon>
        <taxon>Ranunculales</taxon>
        <taxon>Papaveraceae</taxon>
        <taxon>Papaveroideae</taxon>
        <taxon>Papaver</taxon>
    </lineage>
</organism>
<keyword evidence="3" id="KW-0677">Repeat</keyword>
<dbReference type="SMART" id="SM00179">
    <property type="entry name" value="EGF_CA"/>
    <property type="match status" value="1"/>
</dbReference>
<evidence type="ECO:0000313" key="7">
    <source>
        <dbReference type="Proteomes" id="UP001177140"/>
    </source>
</evidence>
<dbReference type="FunFam" id="2.10.25.10:FF:000038">
    <property type="entry name" value="Fibrillin 2"/>
    <property type="match status" value="1"/>
</dbReference>
<dbReference type="AlphaFoldDB" id="A0AA41SIQ2"/>
<protein>
    <recommendedName>
        <fullName evidence="5">EGF-like calcium-binding domain-containing protein</fullName>
    </recommendedName>
</protein>
<sequence length="58" mass="6055">SPLTDINECEDQSNYPCIGACTNTEGNYSCSCPRGSHGDGRKDGSGCSPNFPVVKTAL</sequence>
<keyword evidence="2" id="KW-0732">Signal</keyword>
<dbReference type="GO" id="GO:0005509">
    <property type="term" value="F:calcium ion binding"/>
    <property type="evidence" value="ECO:0007669"/>
    <property type="project" value="InterPro"/>
</dbReference>
<dbReference type="SUPFAM" id="SSF57196">
    <property type="entry name" value="EGF/Laminin"/>
    <property type="match status" value="1"/>
</dbReference>
<dbReference type="EMBL" id="JAJJMA010165353">
    <property type="protein sequence ID" value="MCL7036206.1"/>
    <property type="molecule type" value="Genomic_DNA"/>
</dbReference>
<dbReference type="Proteomes" id="UP001177140">
    <property type="component" value="Unassembled WGS sequence"/>
</dbReference>
<dbReference type="InterPro" id="IPR001881">
    <property type="entry name" value="EGF-like_Ca-bd_dom"/>
</dbReference>
<dbReference type="InterPro" id="IPR018097">
    <property type="entry name" value="EGF_Ca-bd_CS"/>
</dbReference>
<keyword evidence="4" id="KW-1015">Disulfide bond</keyword>
<dbReference type="CDD" id="cd00054">
    <property type="entry name" value="EGF_CA"/>
    <property type="match status" value="1"/>
</dbReference>
<evidence type="ECO:0000313" key="6">
    <source>
        <dbReference type="EMBL" id="MCL7036206.1"/>
    </source>
</evidence>
<feature type="non-terminal residue" evidence="6">
    <location>
        <position position="58"/>
    </location>
</feature>
<feature type="domain" description="EGF-like calcium-binding" evidence="5">
    <location>
        <begin position="5"/>
        <end position="48"/>
    </location>
</feature>
<dbReference type="InterPro" id="IPR049883">
    <property type="entry name" value="NOTCH1_EGF-like"/>
</dbReference>
<evidence type="ECO:0000256" key="2">
    <source>
        <dbReference type="ARBA" id="ARBA00022729"/>
    </source>
</evidence>